<evidence type="ECO:0000313" key="1">
    <source>
        <dbReference type="EMBL" id="KAJ8649274.1"/>
    </source>
</evidence>
<reference evidence="1 2" key="1">
    <citation type="journal article" date="2022" name="Hortic Res">
        <title>A haplotype resolved chromosomal level avocado genome allows analysis of novel avocado genes.</title>
        <authorList>
            <person name="Nath O."/>
            <person name="Fletcher S.J."/>
            <person name="Hayward A."/>
            <person name="Shaw L.M."/>
            <person name="Masouleh A.K."/>
            <person name="Furtado A."/>
            <person name="Henry R.J."/>
            <person name="Mitter N."/>
        </authorList>
    </citation>
    <scope>NUCLEOTIDE SEQUENCE [LARGE SCALE GENOMIC DNA]</scope>
    <source>
        <strain evidence="2">cv. Hass</strain>
    </source>
</reference>
<sequence length="206" mass="23259">MLRSKIKPTGGEAPRDHGTQIGANGSSQNDSNRLPVKFQVNRTSDDRTSKLYIFRTVISTSFDPVSTLGGKSTTESSAFPKNRKLCALICTAFQQVFFRGIKPINEEKFQRKIQERTEAKKPEKRPRNGDRKATEKWTKVQGRRRPWPMVAGDHGPRSPAPWSLETMGAWLPATLEIRFAGFPPKASFFCSFSRFAMFGPCDFLKI</sequence>
<keyword evidence="2" id="KW-1185">Reference proteome</keyword>
<comment type="caution">
    <text evidence="1">The sequence shown here is derived from an EMBL/GenBank/DDBJ whole genome shotgun (WGS) entry which is preliminary data.</text>
</comment>
<accession>A0ACC2MVR1</accession>
<dbReference type="Proteomes" id="UP001234297">
    <property type="component" value="Chromosome 1"/>
</dbReference>
<name>A0ACC2MVR1_PERAE</name>
<dbReference type="EMBL" id="CM056809">
    <property type="protein sequence ID" value="KAJ8649274.1"/>
    <property type="molecule type" value="Genomic_DNA"/>
</dbReference>
<protein>
    <submittedName>
        <fullName evidence="1">Uncharacterized protein</fullName>
    </submittedName>
</protein>
<proteinExistence type="predicted"/>
<organism evidence="1 2">
    <name type="scientific">Persea americana</name>
    <name type="common">Avocado</name>
    <dbReference type="NCBI Taxonomy" id="3435"/>
    <lineage>
        <taxon>Eukaryota</taxon>
        <taxon>Viridiplantae</taxon>
        <taxon>Streptophyta</taxon>
        <taxon>Embryophyta</taxon>
        <taxon>Tracheophyta</taxon>
        <taxon>Spermatophyta</taxon>
        <taxon>Magnoliopsida</taxon>
        <taxon>Magnoliidae</taxon>
        <taxon>Laurales</taxon>
        <taxon>Lauraceae</taxon>
        <taxon>Persea</taxon>
    </lineage>
</organism>
<gene>
    <name evidence="1" type="ORF">MRB53_002297</name>
</gene>
<evidence type="ECO:0000313" key="2">
    <source>
        <dbReference type="Proteomes" id="UP001234297"/>
    </source>
</evidence>